<dbReference type="InterPro" id="IPR011611">
    <property type="entry name" value="PfkB_dom"/>
</dbReference>
<dbReference type="InterPro" id="IPR002173">
    <property type="entry name" value="Carboh/pur_kinase_PfkB_CS"/>
</dbReference>
<dbReference type="PANTHER" id="PTHR46566:SF5">
    <property type="entry name" value="1-PHOSPHOFRUCTOKINASE"/>
    <property type="match status" value="1"/>
</dbReference>
<dbReference type="PROSITE" id="PS00583">
    <property type="entry name" value="PFKB_KINASES_1"/>
    <property type="match status" value="1"/>
</dbReference>
<dbReference type="RefSeq" id="WP_155064535.1">
    <property type="nucleotide sequence ID" value="NZ_WMIF01000012.1"/>
</dbReference>
<dbReference type="InterPro" id="IPR022463">
    <property type="entry name" value="1-PFruKinase"/>
</dbReference>
<keyword evidence="4 8" id="KW-0418">Kinase</keyword>
<keyword evidence="11" id="KW-1185">Reference proteome</keyword>
<dbReference type="Proteomes" id="UP000442533">
    <property type="component" value="Unassembled WGS sequence"/>
</dbReference>
<evidence type="ECO:0000259" key="9">
    <source>
        <dbReference type="Pfam" id="PF00294"/>
    </source>
</evidence>
<proteinExistence type="inferred from homology"/>
<feature type="domain" description="Carbohydrate kinase PfkB" evidence="9">
    <location>
        <begin position="12"/>
        <end position="294"/>
    </location>
</feature>
<dbReference type="PANTHER" id="PTHR46566">
    <property type="entry name" value="1-PHOSPHOFRUCTOKINASE-RELATED"/>
    <property type="match status" value="1"/>
</dbReference>
<evidence type="ECO:0000256" key="3">
    <source>
        <dbReference type="ARBA" id="ARBA00022741"/>
    </source>
</evidence>
<dbReference type="GO" id="GO:0005829">
    <property type="term" value="C:cytosol"/>
    <property type="evidence" value="ECO:0007669"/>
    <property type="project" value="TreeGrafter"/>
</dbReference>
<reference evidence="10 11" key="1">
    <citation type="submission" date="2019-11" db="EMBL/GenBank/DDBJ databases">
        <authorList>
            <person name="Dong K."/>
        </authorList>
    </citation>
    <scope>NUCLEOTIDE SEQUENCE [LARGE SCALE GENOMIC DNA]</scope>
    <source>
        <strain evidence="10 11">JCM 17370</strain>
    </source>
</reference>
<dbReference type="GO" id="GO:0008662">
    <property type="term" value="F:1-phosphofructokinase activity"/>
    <property type="evidence" value="ECO:0007669"/>
    <property type="project" value="UniProtKB-UniRule"/>
</dbReference>
<dbReference type="OrthoDB" id="9801219at2"/>
<dbReference type="GO" id="GO:0016052">
    <property type="term" value="P:carbohydrate catabolic process"/>
    <property type="evidence" value="ECO:0007669"/>
    <property type="project" value="UniProtKB-ARBA"/>
</dbReference>
<evidence type="ECO:0000313" key="11">
    <source>
        <dbReference type="Proteomes" id="UP000442533"/>
    </source>
</evidence>
<dbReference type="SUPFAM" id="SSF53613">
    <property type="entry name" value="Ribokinase-like"/>
    <property type="match status" value="1"/>
</dbReference>
<accession>A0A844H2B5</accession>
<dbReference type="AlphaFoldDB" id="A0A844H2B5"/>
<comment type="similarity">
    <text evidence="1 7 8">Belongs to the carbohydrate kinase PfkB family.</text>
</comment>
<gene>
    <name evidence="10" type="primary">pfkB</name>
    <name evidence="10" type="ORF">GL279_10255</name>
</gene>
<evidence type="ECO:0000256" key="8">
    <source>
        <dbReference type="RuleBase" id="RU369061"/>
    </source>
</evidence>
<dbReference type="NCBIfam" id="TIGR03168">
    <property type="entry name" value="1-PFK"/>
    <property type="match status" value="1"/>
</dbReference>
<organism evidence="10 11">
    <name type="scientific">Paracoccus limosus</name>
    <dbReference type="NCBI Taxonomy" id="913252"/>
    <lineage>
        <taxon>Bacteria</taxon>
        <taxon>Pseudomonadati</taxon>
        <taxon>Pseudomonadota</taxon>
        <taxon>Alphaproteobacteria</taxon>
        <taxon>Rhodobacterales</taxon>
        <taxon>Paracoccaceae</taxon>
        <taxon>Paracoccus</taxon>
    </lineage>
</organism>
<evidence type="ECO:0000313" key="10">
    <source>
        <dbReference type="EMBL" id="MTH34982.1"/>
    </source>
</evidence>
<dbReference type="Pfam" id="PF00294">
    <property type="entry name" value="PfkB"/>
    <property type="match status" value="1"/>
</dbReference>
<dbReference type="Gene3D" id="3.40.1190.20">
    <property type="match status" value="1"/>
</dbReference>
<sequence>MIVRTLSLNPAIDQTVTVPRLAAGEVVRAMSTRQDPGGKAVNVASCLADWGMKVVVTGFLGRDNATTFEQLFADKAIADRMIRVAGATRTNIKILEDSGRTTDVNLPGFVASADDLKAVFNQLDTVTEGDLVVISGSQPSGLPADCTAQFLARLAGRGARVVLDVSGETLAQALAGSAMPYAIKPNRHELEELLGRSLKGPDDVLGAARDLLARGIRLVVVSLGEAGALFVSTEGALMARPVSIATGSSVGAGDAMVAGLTAALAEGLALPDLARQATAFAGAKLRNPGPHLPPPDEVRALAAWVSTKAAGEFTAG</sequence>
<comment type="function">
    <text evidence="8">Catalyzes the ATP-dependent phosphorylation of fructose-l-phosphate to fructose-l,6-bisphosphate.</text>
</comment>
<dbReference type="CDD" id="cd01164">
    <property type="entry name" value="FruK_PfkB_like"/>
    <property type="match status" value="1"/>
</dbReference>
<evidence type="ECO:0000256" key="6">
    <source>
        <dbReference type="ARBA" id="ARBA00047745"/>
    </source>
</evidence>
<dbReference type="NCBIfam" id="TIGR03828">
    <property type="entry name" value="pfkB"/>
    <property type="match status" value="1"/>
</dbReference>
<dbReference type="EMBL" id="WMIF01000012">
    <property type="protein sequence ID" value="MTH34982.1"/>
    <property type="molecule type" value="Genomic_DNA"/>
</dbReference>
<evidence type="ECO:0000256" key="1">
    <source>
        <dbReference type="ARBA" id="ARBA00010688"/>
    </source>
</evidence>
<keyword evidence="3 8" id="KW-0547">Nucleotide-binding</keyword>
<dbReference type="PROSITE" id="PS00584">
    <property type="entry name" value="PFKB_KINASES_2"/>
    <property type="match status" value="1"/>
</dbReference>
<keyword evidence="5 8" id="KW-0067">ATP-binding</keyword>
<comment type="caution">
    <text evidence="10">The sequence shown here is derived from an EMBL/GenBank/DDBJ whole genome shotgun (WGS) entry which is preliminary data.</text>
</comment>
<evidence type="ECO:0000256" key="7">
    <source>
        <dbReference type="PIRNR" id="PIRNR000535"/>
    </source>
</evidence>
<evidence type="ECO:0000256" key="4">
    <source>
        <dbReference type="ARBA" id="ARBA00022777"/>
    </source>
</evidence>
<dbReference type="FunFam" id="3.40.1190.20:FF:000001">
    <property type="entry name" value="Phosphofructokinase"/>
    <property type="match status" value="1"/>
</dbReference>
<dbReference type="InterPro" id="IPR029056">
    <property type="entry name" value="Ribokinase-like"/>
</dbReference>
<protein>
    <recommendedName>
        <fullName evidence="7">Phosphofructokinase</fullName>
    </recommendedName>
</protein>
<dbReference type="GO" id="GO:0044281">
    <property type="term" value="P:small molecule metabolic process"/>
    <property type="evidence" value="ECO:0007669"/>
    <property type="project" value="UniProtKB-ARBA"/>
</dbReference>
<keyword evidence="2 7" id="KW-0808">Transferase</keyword>
<dbReference type="InterPro" id="IPR017583">
    <property type="entry name" value="Tagatose/fructose_Pkinase"/>
</dbReference>
<evidence type="ECO:0000256" key="5">
    <source>
        <dbReference type="ARBA" id="ARBA00022840"/>
    </source>
</evidence>
<evidence type="ECO:0000256" key="2">
    <source>
        <dbReference type="ARBA" id="ARBA00022679"/>
    </source>
</evidence>
<dbReference type="PIRSF" id="PIRSF000535">
    <property type="entry name" value="1PFK/6PFK/LacC"/>
    <property type="match status" value="1"/>
</dbReference>
<comment type="catalytic activity">
    <reaction evidence="6 8">
        <text>beta-D-fructose 1-phosphate + ATP = beta-D-fructose 1,6-bisphosphate + ADP + H(+)</text>
        <dbReference type="Rhea" id="RHEA:14213"/>
        <dbReference type="ChEBI" id="CHEBI:15378"/>
        <dbReference type="ChEBI" id="CHEBI:30616"/>
        <dbReference type="ChEBI" id="CHEBI:32966"/>
        <dbReference type="ChEBI" id="CHEBI:138881"/>
        <dbReference type="ChEBI" id="CHEBI:456216"/>
        <dbReference type="EC" id="2.7.1.56"/>
    </reaction>
</comment>
<dbReference type="GO" id="GO:0005524">
    <property type="term" value="F:ATP binding"/>
    <property type="evidence" value="ECO:0007669"/>
    <property type="project" value="UniProtKB-UniRule"/>
</dbReference>
<name>A0A844H2B5_9RHOB</name>